<protein>
    <submittedName>
        <fullName evidence="1">Uncharacterized protein</fullName>
    </submittedName>
</protein>
<reference evidence="1 2" key="1">
    <citation type="submission" date="2019-03" db="EMBL/GenBank/DDBJ databases">
        <authorList>
            <consortium name="Pathogen Informatics"/>
        </authorList>
    </citation>
    <scope>NUCLEOTIDE SEQUENCE [LARGE SCALE GENOMIC DNA]</scope>
    <source>
        <strain evidence="1 2">NCTC12126</strain>
    </source>
</reference>
<accession>A0A484X7Z2</accession>
<dbReference type="EMBL" id="CAADIW010000008">
    <property type="protein sequence ID" value="VFS19522.1"/>
    <property type="molecule type" value="Genomic_DNA"/>
</dbReference>
<dbReference type="AlphaFoldDB" id="A0A484X7Z2"/>
<sequence length="112" mass="13004">MQQFDQSQQHPELFSKFNQHTQSGDAGTDLMATETAWRLWQVMGEIFSNRWTQKNGAEPTALWIAQIGSMTEAQIKLVCQQCMDRCAVVIRGPRIWLNLFLWFQRVVQTRSA</sequence>
<name>A0A484X7Z2_9ENTR</name>
<organism evidence="1 2">
    <name type="scientific">Enterobacter cancerogenus</name>
    <dbReference type="NCBI Taxonomy" id="69218"/>
    <lineage>
        <taxon>Bacteria</taxon>
        <taxon>Pseudomonadati</taxon>
        <taxon>Pseudomonadota</taxon>
        <taxon>Gammaproteobacteria</taxon>
        <taxon>Enterobacterales</taxon>
        <taxon>Enterobacteriaceae</taxon>
        <taxon>Enterobacter</taxon>
        <taxon>Enterobacter cloacae complex</taxon>
    </lineage>
</organism>
<proteinExistence type="predicted"/>
<evidence type="ECO:0000313" key="2">
    <source>
        <dbReference type="Proteomes" id="UP000351155"/>
    </source>
</evidence>
<gene>
    <name evidence="1" type="ORF">NCTC12126_01664</name>
</gene>
<evidence type="ECO:0000313" key="1">
    <source>
        <dbReference type="EMBL" id="VFS19522.1"/>
    </source>
</evidence>
<dbReference type="Proteomes" id="UP000351155">
    <property type="component" value="Unassembled WGS sequence"/>
</dbReference>